<gene>
    <name evidence="3" type="ORF">FBZ96_10146</name>
</gene>
<evidence type="ECO:0000259" key="2">
    <source>
        <dbReference type="Pfam" id="PF13601"/>
    </source>
</evidence>
<dbReference type="PANTHER" id="PTHR37318:SF1">
    <property type="entry name" value="BSL7504 PROTEIN"/>
    <property type="match status" value="1"/>
</dbReference>
<dbReference type="Gene3D" id="1.10.10.10">
    <property type="entry name" value="Winged helix-like DNA-binding domain superfamily/Winged helix DNA-binding domain"/>
    <property type="match status" value="1"/>
</dbReference>
<keyword evidence="4" id="KW-1185">Reference proteome</keyword>
<sequence>MAELDDIIHQPLRLKIMAALNALPATAGLEFSRLKKLTGATDGNLGAHIETLAKAGYVSVEKAFIGKKPQTTVTATAAVRLRSMLRRCRRSLRESRGSQSSDRQGHSRRGHFSSLLASASACLSSSVASALPSQYRTNVSASSASRPGLESSGGDQASPARKRGGETVWPVSTSL</sequence>
<feature type="compositionally biased region" description="Polar residues" evidence="1">
    <location>
        <begin position="134"/>
        <end position="145"/>
    </location>
</feature>
<dbReference type="AlphaFoldDB" id="A0A560EA58"/>
<dbReference type="Proteomes" id="UP000319949">
    <property type="component" value="Unassembled WGS sequence"/>
</dbReference>
<name>A0A560EA58_9BRAD</name>
<dbReference type="GO" id="GO:0003677">
    <property type="term" value="F:DNA binding"/>
    <property type="evidence" value="ECO:0007669"/>
    <property type="project" value="UniProtKB-KW"/>
</dbReference>
<dbReference type="Pfam" id="PF13601">
    <property type="entry name" value="HTH_34"/>
    <property type="match status" value="1"/>
</dbReference>
<dbReference type="InterPro" id="IPR027395">
    <property type="entry name" value="WH_DNA-bd_dom"/>
</dbReference>
<dbReference type="InterPro" id="IPR036390">
    <property type="entry name" value="WH_DNA-bd_sf"/>
</dbReference>
<feature type="region of interest" description="Disordered" evidence="1">
    <location>
        <begin position="89"/>
        <end position="109"/>
    </location>
</feature>
<dbReference type="PANTHER" id="PTHR37318">
    <property type="entry name" value="BSL7504 PROTEIN"/>
    <property type="match status" value="1"/>
</dbReference>
<dbReference type="InterPro" id="IPR036388">
    <property type="entry name" value="WH-like_DNA-bd_sf"/>
</dbReference>
<proteinExistence type="predicted"/>
<evidence type="ECO:0000256" key="1">
    <source>
        <dbReference type="SAM" id="MobiDB-lite"/>
    </source>
</evidence>
<reference evidence="3 4" key="1">
    <citation type="submission" date="2019-06" db="EMBL/GenBank/DDBJ databases">
        <title>Genomic Encyclopedia of Type Strains, Phase IV (KMG-V): Genome sequencing to study the core and pangenomes of soil and plant-associated prokaryotes.</title>
        <authorList>
            <person name="Whitman W."/>
        </authorList>
    </citation>
    <scope>NUCLEOTIDE SEQUENCE [LARGE SCALE GENOMIC DNA]</scope>
    <source>
        <strain evidence="3 4">BR 510</strain>
    </source>
</reference>
<protein>
    <submittedName>
        <fullName evidence="3">Winged helix DNA-binding protein</fullName>
    </submittedName>
</protein>
<accession>A0A560EA58</accession>
<keyword evidence="3" id="KW-0238">DNA-binding</keyword>
<comment type="caution">
    <text evidence="3">The sequence shown here is derived from an EMBL/GenBank/DDBJ whole genome shotgun (WGS) entry which is preliminary data.</text>
</comment>
<evidence type="ECO:0000313" key="3">
    <source>
        <dbReference type="EMBL" id="TWB06237.1"/>
    </source>
</evidence>
<organism evidence="3 4">
    <name type="scientific">Bradyrhizobium stylosanthis</name>
    <dbReference type="NCBI Taxonomy" id="1803665"/>
    <lineage>
        <taxon>Bacteria</taxon>
        <taxon>Pseudomonadati</taxon>
        <taxon>Pseudomonadota</taxon>
        <taxon>Alphaproteobacteria</taxon>
        <taxon>Hyphomicrobiales</taxon>
        <taxon>Nitrobacteraceae</taxon>
        <taxon>Bradyrhizobium</taxon>
    </lineage>
</organism>
<evidence type="ECO:0000313" key="4">
    <source>
        <dbReference type="Proteomes" id="UP000319949"/>
    </source>
</evidence>
<feature type="domain" description="Winged helix DNA-binding" evidence="2">
    <location>
        <begin position="12"/>
        <end position="78"/>
    </location>
</feature>
<dbReference type="EMBL" id="VITK01000001">
    <property type="protein sequence ID" value="TWB06237.1"/>
    <property type="molecule type" value="Genomic_DNA"/>
</dbReference>
<feature type="region of interest" description="Disordered" evidence="1">
    <location>
        <begin position="132"/>
        <end position="175"/>
    </location>
</feature>
<dbReference type="SUPFAM" id="SSF46785">
    <property type="entry name" value="Winged helix' DNA-binding domain"/>
    <property type="match status" value="1"/>
</dbReference>